<evidence type="ECO:0000313" key="3">
    <source>
        <dbReference type="Proteomes" id="UP000053091"/>
    </source>
</evidence>
<dbReference type="EMBL" id="DF968182">
    <property type="protein sequence ID" value="GAP43005.1"/>
    <property type="molecule type" value="Genomic_DNA"/>
</dbReference>
<gene>
    <name evidence="2" type="ORF">TBC1_111147</name>
</gene>
<name>A0A0S7BRN8_9BACT</name>
<organism evidence="2">
    <name type="scientific">Lentimicrobium saccharophilum</name>
    <dbReference type="NCBI Taxonomy" id="1678841"/>
    <lineage>
        <taxon>Bacteria</taxon>
        <taxon>Pseudomonadati</taxon>
        <taxon>Bacteroidota</taxon>
        <taxon>Bacteroidia</taxon>
        <taxon>Bacteroidales</taxon>
        <taxon>Lentimicrobiaceae</taxon>
        <taxon>Lentimicrobium</taxon>
    </lineage>
</organism>
<feature type="transmembrane region" description="Helical" evidence="1">
    <location>
        <begin position="50"/>
        <end position="70"/>
    </location>
</feature>
<keyword evidence="1" id="KW-0812">Transmembrane</keyword>
<accession>A0A0S7BRN8</accession>
<dbReference type="AlphaFoldDB" id="A0A0S7BRN8"/>
<keyword evidence="1" id="KW-1133">Transmembrane helix</keyword>
<protein>
    <submittedName>
        <fullName evidence="2">Uncharacterized protein</fullName>
    </submittedName>
</protein>
<evidence type="ECO:0000313" key="2">
    <source>
        <dbReference type="EMBL" id="GAP43005.1"/>
    </source>
</evidence>
<keyword evidence="3" id="KW-1185">Reference proteome</keyword>
<sequence>MKTIKKTILPVLIATIWISISEFVRNEFLLKSYWTDHYESMGLNFPSEPINGIIWGIWSLCFAISIYIFAKKFTLMQTTFIAWFVGFVFMWLVIGNLNVLPFGILPFAIPLSILEAFLASLIVKKVKI</sequence>
<proteinExistence type="predicted"/>
<dbReference type="RefSeq" id="WP_062042815.1">
    <property type="nucleotide sequence ID" value="NZ_DF968182.1"/>
</dbReference>
<dbReference type="STRING" id="1678841.TBC1_111147"/>
<reference evidence="2" key="1">
    <citation type="journal article" date="2015" name="Genome Announc.">
        <title>Draft Genome Sequence of Bacteroidales Strain TBC1, a Novel Isolate from a Methanogenic Wastewater Treatment System.</title>
        <authorList>
            <person name="Tourlousse D.M."/>
            <person name="Matsuura N."/>
            <person name="Sun L."/>
            <person name="Toyonaga M."/>
            <person name="Kuroda K."/>
            <person name="Ohashi A."/>
            <person name="Cruz R."/>
            <person name="Yamaguchi T."/>
            <person name="Sekiguchi Y."/>
        </authorList>
    </citation>
    <scope>NUCLEOTIDE SEQUENCE [LARGE SCALE GENOMIC DNA]</scope>
    <source>
        <strain evidence="2">TBC1</strain>
    </source>
</reference>
<dbReference type="Proteomes" id="UP000053091">
    <property type="component" value="Unassembled WGS sequence"/>
</dbReference>
<keyword evidence="1" id="KW-0472">Membrane</keyword>
<dbReference type="OrthoDB" id="982926at2"/>
<feature type="transmembrane region" description="Helical" evidence="1">
    <location>
        <begin position="75"/>
        <end position="94"/>
    </location>
</feature>
<evidence type="ECO:0000256" key="1">
    <source>
        <dbReference type="SAM" id="Phobius"/>
    </source>
</evidence>
<feature type="transmembrane region" description="Helical" evidence="1">
    <location>
        <begin position="100"/>
        <end position="123"/>
    </location>
</feature>